<keyword evidence="5" id="KW-0472">Membrane</keyword>
<dbReference type="PANTHER" id="PTHR44757:SF2">
    <property type="entry name" value="BIOFILM ARCHITECTURE MAINTENANCE PROTEIN MBAA"/>
    <property type="match status" value="1"/>
</dbReference>
<accession>A0A7U8C596</accession>
<dbReference type="Pfam" id="PF00563">
    <property type="entry name" value="EAL"/>
    <property type="match status" value="1"/>
</dbReference>
<dbReference type="PROSITE" id="PS50112">
    <property type="entry name" value="PAS"/>
    <property type="match status" value="1"/>
</dbReference>
<dbReference type="InterPro" id="IPR000014">
    <property type="entry name" value="PAS"/>
</dbReference>
<dbReference type="Gene3D" id="3.30.450.20">
    <property type="entry name" value="PAS domain"/>
    <property type="match status" value="1"/>
</dbReference>
<dbReference type="Pfam" id="PF00990">
    <property type="entry name" value="GGDEF"/>
    <property type="match status" value="1"/>
</dbReference>
<organism evidence="9 10">
    <name type="scientific">Neptuniibacter caesariensis</name>
    <dbReference type="NCBI Taxonomy" id="207954"/>
    <lineage>
        <taxon>Bacteria</taxon>
        <taxon>Pseudomonadati</taxon>
        <taxon>Pseudomonadota</taxon>
        <taxon>Gammaproteobacteria</taxon>
        <taxon>Oceanospirillales</taxon>
        <taxon>Oceanospirillaceae</taxon>
        <taxon>Neptuniibacter</taxon>
    </lineage>
</organism>
<evidence type="ECO:0000259" key="7">
    <source>
        <dbReference type="PROSITE" id="PS50883"/>
    </source>
</evidence>
<evidence type="ECO:0000256" key="4">
    <source>
        <dbReference type="ARBA" id="ARBA00051114"/>
    </source>
</evidence>
<dbReference type="EMBL" id="AAOW01000005">
    <property type="protein sequence ID" value="EAR61830.1"/>
    <property type="molecule type" value="Genomic_DNA"/>
</dbReference>
<evidence type="ECO:0000313" key="10">
    <source>
        <dbReference type="Proteomes" id="UP000002171"/>
    </source>
</evidence>
<dbReference type="Gene3D" id="3.30.70.270">
    <property type="match status" value="1"/>
</dbReference>
<name>A0A7U8C596_NEPCE</name>
<comment type="caution">
    <text evidence="9">The sequence shown here is derived from an EMBL/GenBank/DDBJ whole genome shotgun (WGS) entry which is preliminary data.</text>
</comment>
<protein>
    <recommendedName>
        <fullName evidence="2">cyclic-guanylate-specific phosphodiesterase</fullName>
        <ecNumber evidence="2">3.1.4.52</ecNumber>
    </recommendedName>
</protein>
<dbReference type="NCBIfam" id="TIGR00229">
    <property type="entry name" value="sensory_box"/>
    <property type="match status" value="1"/>
</dbReference>
<dbReference type="CDD" id="cd01948">
    <property type="entry name" value="EAL"/>
    <property type="match status" value="1"/>
</dbReference>
<evidence type="ECO:0000259" key="8">
    <source>
        <dbReference type="PROSITE" id="PS50887"/>
    </source>
</evidence>
<dbReference type="GO" id="GO:0071111">
    <property type="term" value="F:cyclic-guanylate-specific phosphodiesterase activity"/>
    <property type="evidence" value="ECO:0007669"/>
    <property type="project" value="UniProtKB-EC"/>
</dbReference>
<dbReference type="Gene3D" id="3.20.20.450">
    <property type="entry name" value="EAL domain"/>
    <property type="match status" value="1"/>
</dbReference>
<dbReference type="InterPro" id="IPR052155">
    <property type="entry name" value="Biofilm_reg_signaling"/>
</dbReference>
<dbReference type="PROSITE" id="PS50883">
    <property type="entry name" value="EAL"/>
    <property type="match status" value="1"/>
</dbReference>
<keyword evidence="5" id="KW-1133">Transmembrane helix</keyword>
<dbReference type="NCBIfam" id="TIGR00254">
    <property type="entry name" value="GGDEF"/>
    <property type="match status" value="1"/>
</dbReference>
<evidence type="ECO:0000256" key="1">
    <source>
        <dbReference type="ARBA" id="ARBA00001946"/>
    </source>
</evidence>
<dbReference type="FunFam" id="3.30.70.270:FF:000001">
    <property type="entry name" value="Diguanylate cyclase domain protein"/>
    <property type="match status" value="1"/>
</dbReference>
<reference evidence="9 10" key="1">
    <citation type="submission" date="2006-02" db="EMBL/GenBank/DDBJ databases">
        <authorList>
            <person name="Pinhassi J."/>
            <person name="Pedros-Alio C."/>
            <person name="Ferriera S."/>
            <person name="Johnson J."/>
            <person name="Kravitz S."/>
            <person name="Halpern A."/>
            <person name="Remington K."/>
            <person name="Beeson K."/>
            <person name="Tran B."/>
            <person name="Rogers Y.-H."/>
            <person name="Friedman R."/>
            <person name="Venter J.C."/>
        </authorList>
    </citation>
    <scope>NUCLEOTIDE SEQUENCE [LARGE SCALE GENOMIC DNA]</scope>
    <source>
        <strain evidence="9 10">MED92</strain>
    </source>
</reference>
<dbReference type="InterPro" id="IPR001633">
    <property type="entry name" value="EAL_dom"/>
</dbReference>
<dbReference type="SMART" id="SM00052">
    <property type="entry name" value="EAL"/>
    <property type="match status" value="1"/>
</dbReference>
<evidence type="ECO:0000313" key="9">
    <source>
        <dbReference type="EMBL" id="EAR61830.1"/>
    </source>
</evidence>
<dbReference type="InterPro" id="IPR043128">
    <property type="entry name" value="Rev_trsase/Diguanyl_cyclase"/>
</dbReference>
<keyword evidence="5" id="KW-0812">Transmembrane</keyword>
<feature type="domain" description="EAL" evidence="7">
    <location>
        <begin position="689"/>
        <end position="942"/>
    </location>
</feature>
<evidence type="ECO:0000256" key="3">
    <source>
        <dbReference type="ARBA" id="ARBA00022636"/>
    </source>
</evidence>
<dbReference type="Pfam" id="PF14827">
    <property type="entry name" value="dCache_3"/>
    <property type="match status" value="1"/>
</dbReference>
<dbReference type="InterPro" id="IPR000160">
    <property type="entry name" value="GGDEF_dom"/>
</dbReference>
<evidence type="ECO:0000256" key="5">
    <source>
        <dbReference type="SAM" id="Phobius"/>
    </source>
</evidence>
<dbReference type="SUPFAM" id="SSF55073">
    <property type="entry name" value="Nucleotide cyclase"/>
    <property type="match status" value="1"/>
</dbReference>
<dbReference type="InterPro" id="IPR029787">
    <property type="entry name" value="Nucleotide_cyclase"/>
</dbReference>
<dbReference type="InterPro" id="IPR035965">
    <property type="entry name" value="PAS-like_dom_sf"/>
</dbReference>
<feature type="transmembrane region" description="Helical" evidence="5">
    <location>
        <begin position="287"/>
        <end position="308"/>
    </location>
</feature>
<dbReference type="SUPFAM" id="SSF141868">
    <property type="entry name" value="EAL domain-like"/>
    <property type="match status" value="1"/>
</dbReference>
<keyword evidence="10" id="KW-1185">Reference proteome</keyword>
<dbReference type="SUPFAM" id="SSF55785">
    <property type="entry name" value="PYP-like sensor domain (PAS domain)"/>
    <property type="match status" value="1"/>
</dbReference>
<dbReference type="InterPro" id="IPR035919">
    <property type="entry name" value="EAL_sf"/>
</dbReference>
<dbReference type="PANTHER" id="PTHR44757">
    <property type="entry name" value="DIGUANYLATE CYCLASE DGCP"/>
    <property type="match status" value="1"/>
</dbReference>
<proteinExistence type="predicted"/>
<sequence>MQTSKERSFFSLRWKVFINLMLVLAVVHLGYGFYSYYQLTKRVEQERGQAAERDLAILEGLVDSSYDRLVEVAEIIPKFVEEMKGKSVTAEDYVAALDDFFPGFLLNGSLDAVYLYDSFGGAYNKLGIKIQLPVNVISGVLDAEEPVRYFHCREDCLRFVAVPVRLGEESIGVLVVGRALHDIILDFKSQSGRDIGLAVQPRGTPNSARLWKLDLKYLTQKTENITLLNKLVNQFNIPAEGGIFELDNNGRSYQIVLEPPQGAEAERAYWILIDENTKRYEEARQDLLHELFISGVGLLIAAIAQLAFLRAPFRTISDVSEALPLLANSAFEEIRKRLGINNRSGFFEDELDLLKSSTVDLSYKLERLETSLLERAQNLTERSVQLEAERDLVTSLLDTAEAIIITQDDNGRVETLNRFGQQVLGISESEAKMMGFLELNHETGSLPQHRQLLAHLIERKEHKVQMEASIRSSNGQMLQISWLHSVLSVPGGDIRVLTIGLDLTERMHAEKRLVWMANHDPLTALPNRLLFTEKVDEAIKRYQEKNGILAILFCDLDSFKDVNDSLGHPVGDELLQQAAERIQNIICNDGVLARLGGDEFTVLLEGRANIREIENVAQHIIRAFRQSFFIDGYEIFSTISIGISLHPDHGDNVTSLIQHADVAMFDAKESGKNQLRFYHDEQGSQRYERFSLVNDLRRALEKDEFRIFYQPQIDTRTGNVMGVEALLRWQHSEAGMISPAKFIPLAEEQGLIVPIGEWVLRESCRMGKIWHDQGMDFRIGVNIAGQQIMHESLMGTVQTALDESGIRPHLLDLEVTENFLLKQPEITIPKLHKFREMGLSLSMDDFGTGFSSLSYLKKLPINTLKIDQSFVRDIGSDPEGEAIVKAIIVLAKSLGLEALAEGVETSEQLSYLRTHGCHLIQGYYFSRPLPAEELPDFVMNQAVEISFE</sequence>
<gene>
    <name evidence="9" type="ORF">MED92_02743</name>
</gene>
<dbReference type="CDD" id="cd01949">
    <property type="entry name" value="GGDEF"/>
    <property type="match status" value="1"/>
</dbReference>
<dbReference type="EC" id="3.1.4.52" evidence="2"/>
<dbReference type="InterPro" id="IPR029150">
    <property type="entry name" value="dCache_3"/>
</dbReference>
<dbReference type="RefSeq" id="WP_007022565.1">
    <property type="nucleotide sequence ID" value="NZ_CH724127.1"/>
</dbReference>
<feature type="transmembrane region" description="Helical" evidence="5">
    <location>
        <begin position="16"/>
        <end position="37"/>
    </location>
</feature>
<dbReference type="AlphaFoldDB" id="A0A7U8C596"/>
<feature type="domain" description="GGDEF" evidence="8">
    <location>
        <begin position="547"/>
        <end position="680"/>
    </location>
</feature>
<dbReference type="SMART" id="SM00267">
    <property type="entry name" value="GGDEF"/>
    <property type="match status" value="1"/>
</dbReference>
<feature type="domain" description="PAS" evidence="6">
    <location>
        <begin position="389"/>
        <end position="430"/>
    </location>
</feature>
<dbReference type="PROSITE" id="PS50887">
    <property type="entry name" value="GGDEF"/>
    <property type="match status" value="1"/>
</dbReference>
<evidence type="ECO:0000256" key="2">
    <source>
        <dbReference type="ARBA" id="ARBA00012282"/>
    </source>
</evidence>
<keyword evidence="3" id="KW-0973">c-di-GMP</keyword>
<dbReference type="OrthoDB" id="8416215at2"/>
<dbReference type="Proteomes" id="UP000002171">
    <property type="component" value="Unassembled WGS sequence"/>
</dbReference>
<comment type="catalytic activity">
    <reaction evidence="4">
        <text>3',3'-c-di-GMP + H2O = 5'-phosphoguanylyl(3'-&gt;5')guanosine + H(+)</text>
        <dbReference type="Rhea" id="RHEA:24902"/>
        <dbReference type="ChEBI" id="CHEBI:15377"/>
        <dbReference type="ChEBI" id="CHEBI:15378"/>
        <dbReference type="ChEBI" id="CHEBI:58754"/>
        <dbReference type="ChEBI" id="CHEBI:58805"/>
        <dbReference type="EC" id="3.1.4.52"/>
    </reaction>
    <physiologicalReaction direction="left-to-right" evidence="4">
        <dbReference type="Rhea" id="RHEA:24903"/>
    </physiologicalReaction>
</comment>
<dbReference type="GO" id="GO:0071732">
    <property type="term" value="P:cellular response to nitric oxide"/>
    <property type="evidence" value="ECO:0007669"/>
    <property type="project" value="UniProtKB-ARBA"/>
</dbReference>
<comment type="cofactor">
    <cofactor evidence="1">
        <name>Mg(2+)</name>
        <dbReference type="ChEBI" id="CHEBI:18420"/>
    </cofactor>
</comment>
<evidence type="ECO:0000259" key="6">
    <source>
        <dbReference type="PROSITE" id="PS50112"/>
    </source>
</evidence>
<dbReference type="FunFam" id="3.20.20.450:FF:000001">
    <property type="entry name" value="Cyclic di-GMP phosphodiesterase yahA"/>
    <property type="match status" value="1"/>
</dbReference>